<accession>A0A254NAN9</accession>
<dbReference type="OrthoDB" id="9799092at2"/>
<dbReference type="InterPro" id="IPR000182">
    <property type="entry name" value="GNAT_dom"/>
</dbReference>
<dbReference type="EMBL" id="NISI01000004">
    <property type="protein sequence ID" value="OWR03892.1"/>
    <property type="molecule type" value="Genomic_DNA"/>
</dbReference>
<dbReference type="PANTHER" id="PTHR13947">
    <property type="entry name" value="GNAT FAMILY N-ACETYLTRANSFERASE"/>
    <property type="match status" value="1"/>
</dbReference>
<dbReference type="GO" id="GO:0008080">
    <property type="term" value="F:N-acetyltransferase activity"/>
    <property type="evidence" value="ECO:0007669"/>
    <property type="project" value="InterPro"/>
</dbReference>
<dbReference type="RefSeq" id="WP_088483432.1">
    <property type="nucleotide sequence ID" value="NZ_JBCNLH010000001.1"/>
</dbReference>
<feature type="domain" description="N-acetyltransferase" evidence="2">
    <location>
        <begin position="7"/>
        <end position="175"/>
    </location>
</feature>
<dbReference type="PANTHER" id="PTHR13947:SF37">
    <property type="entry name" value="LD18367P"/>
    <property type="match status" value="1"/>
</dbReference>
<dbReference type="Pfam" id="PF00583">
    <property type="entry name" value="Acetyltransf_1"/>
    <property type="match status" value="1"/>
</dbReference>
<keyword evidence="1 3" id="KW-0808">Transferase</keyword>
<sequence length="175" mass="19069">MTAVTDVLIRPMAEPDLLAYKALRDAMLTSHPEAFTSDAETESRRDLASYRNRLAGNGSTLFTLVALDGPKLVGALTCEREPRRNVHHLAHLIGMMVSDTHAGRGIGRALLAETLARLRATPGLSQVTLSVTASNRPAVGLYTRAGFERYGSLSDAIRLPDGRCLTKDLMRLRLD</sequence>
<dbReference type="CDD" id="cd04301">
    <property type="entry name" value="NAT_SF"/>
    <property type="match status" value="1"/>
</dbReference>
<gene>
    <name evidence="3" type="ORF">CDO81_11875</name>
</gene>
<reference evidence="3 4" key="1">
    <citation type="journal article" date="2007" name="Int. J. Syst. Evol. Microbiol.">
        <title>Description of Pelomonas aquatica sp. nov. and Pelomonas puraquae sp. nov., isolated from industrial and haemodialysis water.</title>
        <authorList>
            <person name="Gomila M."/>
            <person name="Bowien B."/>
            <person name="Falsen E."/>
            <person name="Moore E.R."/>
            <person name="Lalucat J."/>
        </authorList>
    </citation>
    <scope>NUCLEOTIDE SEQUENCE [LARGE SCALE GENOMIC DNA]</scope>
    <source>
        <strain evidence="3 4">CCUG 52769</strain>
    </source>
</reference>
<proteinExistence type="predicted"/>
<evidence type="ECO:0000256" key="1">
    <source>
        <dbReference type="ARBA" id="ARBA00022679"/>
    </source>
</evidence>
<dbReference type="InterPro" id="IPR016181">
    <property type="entry name" value="Acyl_CoA_acyltransferase"/>
</dbReference>
<protein>
    <submittedName>
        <fullName evidence="3">GNAT family N-acetyltransferase</fullName>
    </submittedName>
</protein>
<name>A0A254NAN9_9BURK</name>
<dbReference type="Gene3D" id="3.40.630.30">
    <property type="match status" value="1"/>
</dbReference>
<comment type="caution">
    <text evidence="3">The sequence shown here is derived from an EMBL/GenBank/DDBJ whole genome shotgun (WGS) entry which is preliminary data.</text>
</comment>
<dbReference type="InterPro" id="IPR050769">
    <property type="entry name" value="NAT_camello-type"/>
</dbReference>
<evidence type="ECO:0000313" key="3">
    <source>
        <dbReference type="EMBL" id="OWR03892.1"/>
    </source>
</evidence>
<dbReference type="AlphaFoldDB" id="A0A254NAN9"/>
<dbReference type="SUPFAM" id="SSF55729">
    <property type="entry name" value="Acyl-CoA N-acyltransferases (Nat)"/>
    <property type="match status" value="1"/>
</dbReference>
<evidence type="ECO:0000259" key="2">
    <source>
        <dbReference type="PROSITE" id="PS51186"/>
    </source>
</evidence>
<dbReference type="Proteomes" id="UP000197446">
    <property type="component" value="Unassembled WGS sequence"/>
</dbReference>
<dbReference type="PROSITE" id="PS51186">
    <property type="entry name" value="GNAT"/>
    <property type="match status" value="1"/>
</dbReference>
<evidence type="ECO:0000313" key="4">
    <source>
        <dbReference type="Proteomes" id="UP000197446"/>
    </source>
</evidence>
<organism evidence="3 4">
    <name type="scientific">Roseateles puraquae</name>
    <dbReference type="NCBI Taxonomy" id="431059"/>
    <lineage>
        <taxon>Bacteria</taxon>
        <taxon>Pseudomonadati</taxon>
        <taxon>Pseudomonadota</taxon>
        <taxon>Betaproteobacteria</taxon>
        <taxon>Burkholderiales</taxon>
        <taxon>Sphaerotilaceae</taxon>
        <taxon>Roseateles</taxon>
    </lineage>
</organism>
<keyword evidence="4" id="KW-1185">Reference proteome</keyword>